<dbReference type="InterPro" id="IPR021744">
    <property type="entry name" value="CbiG_N"/>
</dbReference>
<feature type="domain" description="Cobalamin synthesis G N-terminal" evidence="2">
    <location>
        <begin position="40"/>
        <end position="120"/>
    </location>
</feature>
<dbReference type="Pfam" id="PF11761">
    <property type="entry name" value="CbiG_mid"/>
    <property type="match status" value="1"/>
</dbReference>
<dbReference type="PANTHER" id="PTHR37477:SF1">
    <property type="entry name" value="COBALT-PRECORRIN-5A HYDROLASE"/>
    <property type="match status" value="1"/>
</dbReference>
<gene>
    <name evidence="4" type="ORF">CHK_0127</name>
</gene>
<proteinExistence type="predicted"/>
<dbReference type="InterPro" id="IPR038029">
    <property type="entry name" value="GbiG_N_sf"/>
</dbReference>
<accession>A0A0M2NPM9</accession>
<protein>
    <submittedName>
        <fullName evidence="4">Cobalamin biosynthesis protein CbiG</fullName>
    </submittedName>
</protein>
<evidence type="ECO:0000313" key="5">
    <source>
        <dbReference type="Proteomes" id="UP000034076"/>
    </source>
</evidence>
<reference evidence="4 5" key="1">
    <citation type="submission" date="2015-04" db="EMBL/GenBank/DDBJ databases">
        <title>Draft genome sequence of bacteremic isolate Catabacter hongkongensis type strain HKU16T.</title>
        <authorList>
            <person name="Lau S.K."/>
            <person name="Teng J.L."/>
            <person name="Huang Y."/>
            <person name="Curreem S.O."/>
            <person name="Tsui S.K."/>
            <person name="Woo P.C."/>
        </authorList>
    </citation>
    <scope>NUCLEOTIDE SEQUENCE [LARGE SCALE GENOMIC DNA]</scope>
    <source>
        <strain evidence="4 5">HKU16</strain>
    </source>
</reference>
<organism evidence="4 5">
    <name type="scientific">Christensenella hongkongensis</name>
    <dbReference type="NCBI Taxonomy" id="270498"/>
    <lineage>
        <taxon>Bacteria</taxon>
        <taxon>Bacillati</taxon>
        <taxon>Bacillota</taxon>
        <taxon>Clostridia</taxon>
        <taxon>Christensenellales</taxon>
        <taxon>Christensenellaceae</taxon>
        <taxon>Christensenella</taxon>
    </lineage>
</organism>
<dbReference type="AlphaFoldDB" id="A0A0M2NPM9"/>
<dbReference type="GO" id="GO:0009236">
    <property type="term" value="P:cobalamin biosynthetic process"/>
    <property type="evidence" value="ECO:0007669"/>
    <property type="project" value="InterPro"/>
</dbReference>
<dbReference type="PANTHER" id="PTHR37477">
    <property type="entry name" value="COBALT-PRECORRIN-5A HYDROLASE"/>
    <property type="match status" value="1"/>
</dbReference>
<dbReference type="InterPro" id="IPR036518">
    <property type="entry name" value="CobE/GbiG_C_sf"/>
</dbReference>
<evidence type="ECO:0000259" key="3">
    <source>
        <dbReference type="Pfam" id="PF11761"/>
    </source>
</evidence>
<dbReference type="EMBL" id="LAYJ01000022">
    <property type="protein sequence ID" value="KKI52357.1"/>
    <property type="molecule type" value="Genomic_DNA"/>
</dbReference>
<dbReference type="PATRIC" id="fig|270498.16.peg.2686"/>
<evidence type="ECO:0000259" key="2">
    <source>
        <dbReference type="Pfam" id="PF11760"/>
    </source>
</evidence>
<dbReference type="Pfam" id="PF11760">
    <property type="entry name" value="CbiG_N"/>
    <property type="match status" value="1"/>
</dbReference>
<sequence length="330" mass="35037">MKAGVLFFTQNGACTAQTLLQAGDIDFILFEKERESAKEFTRRCFAGCDAIVFIGAAGIAVRMIAPLAKAKDTDPAVLVIDEKGRFVIPVLSGHIGGANALAIRLATLLHATPVITTATDVNGVFAVDVWATQNGCAIPDTQHIKAVSAALLAGQNAGVQSDFGICGTLPMGVLADISLETGFCVTLDEHKKPFQRTLTVVPKIVTLGVGCRRDTQSGAFEAFVLQAARQARVSLCSVEKLATIDLKKDERCIRDFCEKYGLPLVTFSAQELASVSGDFTPSDFVRKTVGVDNVCERAAVAASGGELFVRKQAGGGVTAALAKKYWRCEF</sequence>
<evidence type="ECO:0000313" key="4">
    <source>
        <dbReference type="EMBL" id="KKI52357.1"/>
    </source>
</evidence>
<dbReference type="Gene3D" id="3.40.50.11220">
    <property type="match status" value="1"/>
</dbReference>
<dbReference type="Pfam" id="PF01890">
    <property type="entry name" value="CbiG_C"/>
    <property type="match status" value="1"/>
</dbReference>
<feature type="domain" description="CobE/GbiG C-terminal" evidence="1">
    <location>
        <begin position="206"/>
        <end position="322"/>
    </location>
</feature>
<dbReference type="STRING" id="270498.CHK_0127"/>
<evidence type="ECO:0000259" key="1">
    <source>
        <dbReference type="Pfam" id="PF01890"/>
    </source>
</evidence>
<dbReference type="InterPro" id="IPR021745">
    <property type="entry name" value="CbiG_mid"/>
</dbReference>
<dbReference type="Proteomes" id="UP000034076">
    <property type="component" value="Unassembled WGS sequence"/>
</dbReference>
<dbReference type="OrthoDB" id="9781023at2"/>
<dbReference type="RefSeq" id="WP_046441973.1">
    <property type="nucleotide sequence ID" value="NZ_LAYJ01000022.1"/>
</dbReference>
<dbReference type="InterPro" id="IPR002750">
    <property type="entry name" value="CobE/GbiG_C"/>
</dbReference>
<dbReference type="SUPFAM" id="SSF159664">
    <property type="entry name" value="CobE/GbiG C-terminal domain-like"/>
    <property type="match status" value="1"/>
</dbReference>
<keyword evidence="5" id="KW-1185">Reference proteome</keyword>
<comment type="caution">
    <text evidence="4">The sequence shown here is derived from an EMBL/GenBank/DDBJ whole genome shotgun (WGS) entry which is preliminary data.</text>
</comment>
<feature type="domain" description="Cobalamin biosynthesis central region" evidence="3">
    <location>
        <begin position="125"/>
        <end position="202"/>
    </location>
</feature>
<name>A0A0M2NPM9_9FIRM</name>
<dbReference type="InterPro" id="IPR052553">
    <property type="entry name" value="CbiG_hydrolase"/>
</dbReference>
<dbReference type="SUPFAM" id="SSF159672">
    <property type="entry name" value="CbiG N-terminal domain-like"/>
    <property type="match status" value="1"/>
</dbReference>
<dbReference type="Gene3D" id="3.30.420.180">
    <property type="entry name" value="CobE/GbiG C-terminal domain"/>
    <property type="match status" value="1"/>
</dbReference>